<keyword evidence="1" id="KW-0472">Membrane</keyword>
<evidence type="ECO:0000313" key="2">
    <source>
        <dbReference type="EMBL" id="KAK2146685.1"/>
    </source>
</evidence>
<gene>
    <name evidence="2" type="ORF">LSH36_589g01042</name>
</gene>
<keyword evidence="3" id="KW-1185">Reference proteome</keyword>
<protein>
    <submittedName>
        <fullName evidence="2">Uncharacterized protein</fullName>
    </submittedName>
</protein>
<dbReference type="Proteomes" id="UP001208570">
    <property type="component" value="Unassembled WGS sequence"/>
</dbReference>
<organism evidence="2 3">
    <name type="scientific">Paralvinella palmiformis</name>
    <dbReference type="NCBI Taxonomy" id="53620"/>
    <lineage>
        <taxon>Eukaryota</taxon>
        <taxon>Metazoa</taxon>
        <taxon>Spiralia</taxon>
        <taxon>Lophotrochozoa</taxon>
        <taxon>Annelida</taxon>
        <taxon>Polychaeta</taxon>
        <taxon>Sedentaria</taxon>
        <taxon>Canalipalpata</taxon>
        <taxon>Terebellida</taxon>
        <taxon>Terebelliformia</taxon>
        <taxon>Alvinellidae</taxon>
        <taxon>Paralvinella</taxon>
    </lineage>
</organism>
<feature type="transmembrane region" description="Helical" evidence="1">
    <location>
        <begin position="23"/>
        <end position="44"/>
    </location>
</feature>
<dbReference type="EMBL" id="JAODUP010000589">
    <property type="protein sequence ID" value="KAK2146685.1"/>
    <property type="molecule type" value="Genomic_DNA"/>
</dbReference>
<sequence>MFVLAAQQPLSPPPLWKHVKLELARIMHAFLLATVCVAFLCDVFSGTFTGKLSNWAFLSHKRSKGIDLVQLGRLWEASNWTGFPKIRLRTNWCFRKAAITLYQECWWSFGAFIPFLICYNCVIG</sequence>
<evidence type="ECO:0000313" key="3">
    <source>
        <dbReference type="Proteomes" id="UP001208570"/>
    </source>
</evidence>
<proteinExistence type="predicted"/>
<comment type="caution">
    <text evidence="2">The sequence shown here is derived from an EMBL/GenBank/DDBJ whole genome shotgun (WGS) entry which is preliminary data.</text>
</comment>
<dbReference type="AlphaFoldDB" id="A0AAD9J6B8"/>
<keyword evidence="1" id="KW-0812">Transmembrane</keyword>
<evidence type="ECO:0000256" key="1">
    <source>
        <dbReference type="SAM" id="Phobius"/>
    </source>
</evidence>
<reference evidence="2" key="1">
    <citation type="journal article" date="2023" name="Mol. Biol. Evol.">
        <title>Third-Generation Sequencing Reveals the Adaptive Role of the Epigenome in Three Deep-Sea Polychaetes.</title>
        <authorList>
            <person name="Perez M."/>
            <person name="Aroh O."/>
            <person name="Sun Y."/>
            <person name="Lan Y."/>
            <person name="Juniper S.K."/>
            <person name="Young C.R."/>
            <person name="Angers B."/>
            <person name="Qian P.Y."/>
        </authorList>
    </citation>
    <scope>NUCLEOTIDE SEQUENCE</scope>
    <source>
        <strain evidence="2">P08H-3</strain>
    </source>
</reference>
<accession>A0AAD9J6B8</accession>
<name>A0AAD9J6B8_9ANNE</name>
<keyword evidence="1" id="KW-1133">Transmembrane helix</keyword>